<evidence type="ECO:0000313" key="1">
    <source>
        <dbReference type="EMBL" id="KAA5541676.1"/>
    </source>
</evidence>
<dbReference type="EMBL" id="VWSF01000020">
    <property type="protein sequence ID" value="KAA5541676.1"/>
    <property type="molecule type" value="Genomic_DNA"/>
</dbReference>
<organism evidence="1 2">
    <name type="scientific">Adhaeribacter rhizoryzae</name>
    <dbReference type="NCBI Taxonomy" id="2607907"/>
    <lineage>
        <taxon>Bacteria</taxon>
        <taxon>Pseudomonadati</taxon>
        <taxon>Bacteroidota</taxon>
        <taxon>Cytophagia</taxon>
        <taxon>Cytophagales</taxon>
        <taxon>Hymenobacteraceae</taxon>
        <taxon>Adhaeribacter</taxon>
    </lineage>
</organism>
<keyword evidence="2" id="KW-1185">Reference proteome</keyword>
<evidence type="ECO:0000313" key="2">
    <source>
        <dbReference type="Proteomes" id="UP000323426"/>
    </source>
</evidence>
<dbReference type="Proteomes" id="UP000323426">
    <property type="component" value="Unassembled WGS sequence"/>
</dbReference>
<proteinExistence type="predicted"/>
<name>A0A5M6D4A2_9BACT</name>
<dbReference type="AlphaFoldDB" id="A0A5M6D4A2"/>
<gene>
    <name evidence="1" type="ORF">F0145_20100</name>
</gene>
<dbReference type="RefSeq" id="WP_150091302.1">
    <property type="nucleotide sequence ID" value="NZ_VWSF01000020.1"/>
</dbReference>
<reference evidence="1 2" key="1">
    <citation type="submission" date="2019-09" db="EMBL/GenBank/DDBJ databases">
        <title>Genome sequence and assembly of Adhaeribacter sp.</title>
        <authorList>
            <person name="Chhetri G."/>
        </authorList>
    </citation>
    <scope>NUCLEOTIDE SEQUENCE [LARGE SCALE GENOMIC DNA]</scope>
    <source>
        <strain evidence="1 2">DK36</strain>
    </source>
</reference>
<protein>
    <submittedName>
        <fullName evidence="1">Uncharacterized protein</fullName>
    </submittedName>
</protein>
<sequence>MQDQKIISLGFETNPGSWNVRASLFDLDLTNKFEPYFKEGYSVKSITHLQTIDLPDKQIIQIVVHLDKR</sequence>
<accession>A0A5M6D4A2</accession>
<comment type="caution">
    <text evidence="1">The sequence shown here is derived from an EMBL/GenBank/DDBJ whole genome shotgun (WGS) entry which is preliminary data.</text>
</comment>